<evidence type="ECO:0008006" key="2">
    <source>
        <dbReference type="Google" id="ProtNLM"/>
    </source>
</evidence>
<evidence type="ECO:0000313" key="1">
    <source>
        <dbReference type="EMBL" id="DAF44384.1"/>
    </source>
</evidence>
<dbReference type="EMBL" id="BK032511">
    <property type="protein sequence ID" value="DAF44384.1"/>
    <property type="molecule type" value="Genomic_DNA"/>
</dbReference>
<dbReference type="Gene3D" id="3.40.50.1000">
    <property type="entry name" value="HAD superfamily/HAD-like"/>
    <property type="match status" value="1"/>
</dbReference>
<protein>
    <recommendedName>
        <fullName evidence="2">Nucleotidase</fullName>
    </recommendedName>
</protein>
<sequence length="170" mass="20139">MNLYNPLKIALDIDDTILDFWKAYKEKFPNSVDPISVTKNVRKLRKDREFWEDLEVLERPNFEPHIYSTKRINSKQFTINCLRKHNLPIKPIYQMYYQHGNKADMIRGRCDVLVDDSLINVVKAINSGLPALIIDRPHNQTDEPLFRIYSLDIDEIIFAYKLELETLGWN</sequence>
<dbReference type="InterPro" id="IPR036412">
    <property type="entry name" value="HAD-like_sf"/>
</dbReference>
<reference evidence="1" key="1">
    <citation type="journal article" date="2021" name="Proc. Natl. Acad. Sci. U.S.A.">
        <title>A Catalog of Tens of Thousands of Viruses from Human Metagenomes Reveals Hidden Associations with Chronic Diseases.</title>
        <authorList>
            <person name="Tisza M.J."/>
            <person name="Buck C.B."/>
        </authorList>
    </citation>
    <scope>NUCLEOTIDE SEQUENCE</scope>
    <source>
        <strain evidence="1">Ct8Lf7</strain>
    </source>
</reference>
<dbReference type="SUPFAM" id="SSF56784">
    <property type="entry name" value="HAD-like"/>
    <property type="match status" value="1"/>
</dbReference>
<name>A0A8S5S0D9_9CAUD</name>
<organism evidence="1">
    <name type="scientific">Podoviridae sp. ct8Lf7</name>
    <dbReference type="NCBI Taxonomy" id="2827723"/>
    <lineage>
        <taxon>Viruses</taxon>
        <taxon>Duplodnaviria</taxon>
        <taxon>Heunggongvirae</taxon>
        <taxon>Uroviricota</taxon>
        <taxon>Caudoviricetes</taxon>
    </lineage>
</organism>
<dbReference type="InterPro" id="IPR023214">
    <property type="entry name" value="HAD_sf"/>
</dbReference>
<proteinExistence type="predicted"/>
<accession>A0A8S5S0D9</accession>